<dbReference type="STRING" id="7994.ENSAMXP00000050719"/>
<dbReference type="GeneTree" id="ENSGT00940000163737"/>
<keyword evidence="2" id="KW-1133">Transmembrane helix</keyword>
<dbReference type="SUPFAM" id="SSF56219">
    <property type="entry name" value="DNase I-like"/>
    <property type="match status" value="1"/>
</dbReference>
<dbReference type="CDD" id="cd09076">
    <property type="entry name" value="L1-EN"/>
    <property type="match status" value="1"/>
</dbReference>
<dbReference type="InterPro" id="IPR036691">
    <property type="entry name" value="Endo/exonu/phosph_ase_sf"/>
</dbReference>
<keyword evidence="1" id="KW-0175">Coiled coil</keyword>
<dbReference type="Bgee" id="ENSAMXG00000037575">
    <property type="expression patterns" value="Expressed in camera-type eye and 4 other cell types or tissues"/>
</dbReference>
<dbReference type="PROSITE" id="PS50878">
    <property type="entry name" value="RT_POL"/>
    <property type="match status" value="1"/>
</dbReference>
<dbReference type="InParanoid" id="A0A3B1KAN1"/>
<evidence type="ECO:0000256" key="1">
    <source>
        <dbReference type="SAM" id="Coils"/>
    </source>
</evidence>
<dbReference type="PANTHER" id="PTHR19446">
    <property type="entry name" value="REVERSE TRANSCRIPTASES"/>
    <property type="match status" value="1"/>
</dbReference>
<keyword evidence="5" id="KW-1185">Reference proteome</keyword>
<dbReference type="GO" id="GO:0003824">
    <property type="term" value="F:catalytic activity"/>
    <property type="evidence" value="ECO:0007669"/>
    <property type="project" value="InterPro"/>
</dbReference>
<name>A0A3B1KAN1_ASTMX</name>
<evidence type="ECO:0000313" key="4">
    <source>
        <dbReference type="Ensembl" id="ENSAMXP00000050719.1"/>
    </source>
</evidence>
<protein>
    <recommendedName>
        <fullName evidence="3">Reverse transcriptase domain-containing protein</fullName>
    </recommendedName>
</protein>
<reference evidence="4" key="4">
    <citation type="submission" date="2025-09" db="UniProtKB">
        <authorList>
            <consortium name="Ensembl"/>
        </authorList>
    </citation>
    <scope>IDENTIFICATION</scope>
</reference>
<dbReference type="InterPro" id="IPR005135">
    <property type="entry name" value="Endo/exonuclease/phosphatase"/>
</dbReference>
<reference evidence="5" key="1">
    <citation type="submission" date="2013-03" db="EMBL/GenBank/DDBJ databases">
        <authorList>
            <person name="Jeffery W."/>
            <person name="Warren W."/>
            <person name="Wilson R.K."/>
        </authorList>
    </citation>
    <scope>NUCLEOTIDE SEQUENCE</scope>
    <source>
        <strain evidence="5">female</strain>
    </source>
</reference>
<feature type="transmembrane region" description="Helical" evidence="2">
    <location>
        <begin position="12"/>
        <end position="33"/>
    </location>
</feature>
<evidence type="ECO:0000259" key="3">
    <source>
        <dbReference type="PROSITE" id="PS50878"/>
    </source>
</evidence>
<feature type="domain" description="Reverse transcriptase" evidence="3">
    <location>
        <begin position="524"/>
        <end position="794"/>
    </location>
</feature>
<evidence type="ECO:0000256" key="2">
    <source>
        <dbReference type="SAM" id="Phobius"/>
    </source>
</evidence>
<accession>A0A3B1KAN1</accession>
<dbReference type="SUPFAM" id="SSF56672">
    <property type="entry name" value="DNA/RNA polymerases"/>
    <property type="match status" value="1"/>
</dbReference>
<keyword evidence="2" id="KW-0472">Membrane</keyword>
<dbReference type="Proteomes" id="UP000018467">
    <property type="component" value="Unassembled WGS sequence"/>
</dbReference>
<dbReference type="Gene3D" id="3.60.10.10">
    <property type="entry name" value="Endonuclease/exonuclease/phosphatase"/>
    <property type="match status" value="1"/>
</dbReference>
<dbReference type="AlphaFoldDB" id="A0A3B1KAN1"/>
<dbReference type="Pfam" id="PF03372">
    <property type="entry name" value="Exo_endo_phos"/>
    <property type="match status" value="1"/>
</dbReference>
<dbReference type="InterPro" id="IPR000477">
    <property type="entry name" value="RT_dom"/>
</dbReference>
<organism evidence="4 5">
    <name type="scientific">Astyanax mexicanus</name>
    <name type="common">Blind cave fish</name>
    <name type="synonym">Astyanax fasciatus mexicanus</name>
    <dbReference type="NCBI Taxonomy" id="7994"/>
    <lineage>
        <taxon>Eukaryota</taxon>
        <taxon>Metazoa</taxon>
        <taxon>Chordata</taxon>
        <taxon>Craniata</taxon>
        <taxon>Vertebrata</taxon>
        <taxon>Euteleostomi</taxon>
        <taxon>Actinopterygii</taxon>
        <taxon>Neopterygii</taxon>
        <taxon>Teleostei</taxon>
        <taxon>Ostariophysi</taxon>
        <taxon>Characiformes</taxon>
        <taxon>Characoidei</taxon>
        <taxon>Acestrorhamphidae</taxon>
        <taxon>Acestrorhamphinae</taxon>
        <taxon>Astyanax</taxon>
    </lineage>
</organism>
<keyword evidence="2" id="KW-0812">Transmembrane</keyword>
<dbReference type="Pfam" id="PF00078">
    <property type="entry name" value="RVT_1"/>
    <property type="match status" value="1"/>
</dbReference>
<dbReference type="Ensembl" id="ENSAMXT00000048507.1">
    <property type="protein sequence ID" value="ENSAMXP00000050719.1"/>
    <property type="gene ID" value="ENSAMXG00000037575.1"/>
</dbReference>
<dbReference type="CDD" id="cd01650">
    <property type="entry name" value="RT_nLTR_like"/>
    <property type="match status" value="1"/>
</dbReference>
<evidence type="ECO:0000313" key="5">
    <source>
        <dbReference type="Proteomes" id="UP000018467"/>
    </source>
</evidence>
<reference evidence="4" key="3">
    <citation type="submission" date="2025-08" db="UniProtKB">
        <authorList>
            <consortium name="Ensembl"/>
        </authorList>
    </citation>
    <scope>IDENTIFICATION</scope>
</reference>
<proteinExistence type="predicted"/>
<feature type="coiled-coil region" evidence="1">
    <location>
        <begin position="335"/>
        <end position="362"/>
    </location>
</feature>
<sequence length="1078" mass="121695">MKCRSPLTQSMVAHYCLFLLLVSIAFLMVTLRIGSLNINGARDVYKREMLAQYIQDKKLDILLLQETHIDNDDESLWKMWWKGPLFLNNGSNVSAGLAILISPGLSLNVISHKMVCRGRMQILNVKMYEKDFTIVNVYAPNIGRERGTFFLSLKQELAQCHQDTFFVLGGDWNCTLAAAVDRSGEEPHLPSAKLLQSIVTDFNLIDCWRIKHPTLNQFTWVKMMTEGRTSAARLDRFYIPNSHCNRVVRAHVVPVSFSDHCAVTVHLAFSACHRRAAYWKFNVKLLQDVTFCSSFREFWVRWSDRKADFDSLKQWWDVGKVQISLFCKQYTAYATSEKQRVLITLERNIVQLQQQIVGQNQQGLQAEIEELRRDMGAFLLERAKGALVRARFQMFREMDAPSSFFFSLERKYSESKHMHALYMADGRLSSDVNEIRERAVEFYSDLYKAENCSEECINVLMTDMPKLAEGDMNSLELPLTLTELKAAAFQMAPGRSPGIDGLPVEFYRAFWDLIGQDLLSVLMECLLSGELPLSCRRAVLTLLPKKGDLCELKNWRPLALLCTDYKFFSKTLANRLKCVLDTIIHRDQSYCIPGRSITDNLFLIRDVIGLSNSASLDIGLVSLDQEKAFDRVNHDYLFTTLLNFGFGESFVKCVKLLYTGASCLVKVGGGLSRPVDLGKGVRQGCGMSGQLFSLAIEPLLRLIRKKVNGLSIYGLPCTVVSAYADDVSIFVHDKADVIGLEECLSTYSAASSAKVNWSKSGPLTCGPGMNADPPPLPGGLQWNKSGLKILGIHLGSSEAVQKNWEGVLPSVTQRLSRWKWLLPQMSYRGRVLIINNLIASTLWHRLAVLNAPAGLLAEIQRRLVDFFWSGQHWLKAAVLFLPTHEGGQGLVDLESRVTAFRLKAAQRLLYIPGLSWREIAYKLLQKAGNMGLDRHLFLMDLDGVNLSGLESFYSSVLKAWCMLRFTREGGLQPTLWAWEEPIFYNRMIPLRSASSSTLIRRFLNAGICKLGHLRELSGTAWKSAQLLAQQTGVTTVRLLERILGEVQQALPQQVRVYLELPRRDSAVDFPSLCVTAAH</sequence>
<reference evidence="5" key="2">
    <citation type="journal article" date="2014" name="Nat. Commun.">
        <title>The cavefish genome reveals candidate genes for eye loss.</title>
        <authorList>
            <person name="McGaugh S.E."/>
            <person name="Gross J.B."/>
            <person name="Aken B."/>
            <person name="Blin M."/>
            <person name="Borowsky R."/>
            <person name="Chalopin D."/>
            <person name="Hinaux H."/>
            <person name="Jeffery W.R."/>
            <person name="Keene A."/>
            <person name="Ma L."/>
            <person name="Minx P."/>
            <person name="Murphy D."/>
            <person name="O'Quin K.E."/>
            <person name="Retaux S."/>
            <person name="Rohner N."/>
            <person name="Searle S.M."/>
            <person name="Stahl B.A."/>
            <person name="Tabin C."/>
            <person name="Volff J.N."/>
            <person name="Yoshizawa M."/>
            <person name="Warren W.C."/>
        </authorList>
    </citation>
    <scope>NUCLEOTIDE SEQUENCE [LARGE SCALE GENOMIC DNA]</scope>
    <source>
        <strain evidence="5">female</strain>
    </source>
</reference>
<dbReference type="InterPro" id="IPR043502">
    <property type="entry name" value="DNA/RNA_pol_sf"/>
</dbReference>